<evidence type="ECO:0000256" key="1">
    <source>
        <dbReference type="SAM" id="MobiDB-lite"/>
    </source>
</evidence>
<name>A0A843UNV4_COLES</name>
<proteinExistence type="predicted"/>
<accession>A0A843UNV4</accession>
<dbReference type="AlphaFoldDB" id="A0A843UNV4"/>
<keyword evidence="3" id="KW-1185">Reference proteome</keyword>
<dbReference type="EMBL" id="NMUH01000737">
    <property type="protein sequence ID" value="MQL84067.1"/>
    <property type="molecule type" value="Genomic_DNA"/>
</dbReference>
<comment type="caution">
    <text evidence="2">The sequence shown here is derived from an EMBL/GenBank/DDBJ whole genome shotgun (WGS) entry which is preliminary data.</text>
</comment>
<feature type="compositionally biased region" description="Basic and acidic residues" evidence="1">
    <location>
        <begin position="114"/>
        <end position="137"/>
    </location>
</feature>
<evidence type="ECO:0000313" key="2">
    <source>
        <dbReference type="EMBL" id="MQL84067.1"/>
    </source>
</evidence>
<gene>
    <name evidence="2" type="ORF">Taro_016579</name>
</gene>
<organism evidence="2 3">
    <name type="scientific">Colocasia esculenta</name>
    <name type="common">Wild taro</name>
    <name type="synonym">Arum esculentum</name>
    <dbReference type="NCBI Taxonomy" id="4460"/>
    <lineage>
        <taxon>Eukaryota</taxon>
        <taxon>Viridiplantae</taxon>
        <taxon>Streptophyta</taxon>
        <taxon>Embryophyta</taxon>
        <taxon>Tracheophyta</taxon>
        <taxon>Spermatophyta</taxon>
        <taxon>Magnoliopsida</taxon>
        <taxon>Liliopsida</taxon>
        <taxon>Araceae</taxon>
        <taxon>Aroideae</taxon>
        <taxon>Colocasieae</taxon>
        <taxon>Colocasia</taxon>
    </lineage>
</organism>
<feature type="compositionally biased region" description="Basic and acidic residues" evidence="1">
    <location>
        <begin position="84"/>
        <end position="105"/>
    </location>
</feature>
<feature type="region of interest" description="Disordered" evidence="1">
    <location>
        <begin position="1"/>
        <end position="194"/>
    </location>
</feature>
<dbReference type="Proteomes" id="UP000652761">
    <property type="component" value="Unassembled WGS sequence"/>
</dbReference>
<protein>
    <submittedName>
        <fullName evidence="2">Uncharacterized protein</fullName>
    </submittedName>
</protein>
<evidence type="ECO:0000313" key="3">
    <source>
        <dbReference type="Proteomes" id="UP000652761"/>
    </source>
</evidence>
<feature type="compositionally biased region" description="Polar residues" evidence="1">
    <location>
        <begin position="156"/>
        <end position="176"/>
    </location>
</feature>
<feature type="compositionally biased region" description="Polar residues" evidence="1">
    <location>
        <begin position="61"/>
        <end position="70"/>
    </location>
</feature>
<feature type="compositionally biased region" description="Polar residues" evidence="1">
    <location>
        <begin position="13"/>
        <end position="28"/>
    </location>
</feature>
<sequence length="194" mass="21197">MGITSPLPARATGTPTSGSKTTLQSSKARNAYHRVLQSSGTEKCLDHNPGQAKDDSRRTSKSNAATSNQGRARATQCRSNPRHTPAETKKLTEHRSNHVRLESHDTSTNIPYLHEVEKEQPGVTTRDTEQPREKERLTTGTTTSDLHKVEGPQAEPSCTSNTPRGQRTTHSGATTDNTKERVTETAIGRLHKAP</sequence>
<reference evidence="2" key="1">
    <citation type="submission" date="2017-07" db="EMBL/GenBank/DDBJ databases">
        <title>Taro Niue Genome Assembly and Annotation.</title>
        <authorList>
            <person name="Atibalentja N."/>
            <person name="Keating K."/>
            <person name="Fields C.J."/>
        </authorList>
    </citation>
    <scope>NUCLEOTIDE SEQUENCE</scope>
    <source>
        <strain evidence="2">Niue_2</strain>
        <tissue evidence="2">Leaf</tissue>
    </source>
</reference>